<keyword evidence="3" id="KW-1185">Reference proteome</keyword>
<feature type="compositionally biased region" description="Basic and acidic residues" evidence="1">
    <location>
        <begin position="1"/>
        <end position="31"/>
    </location>
</feature>
<evidence type="ECO:0000313" key="2">
    <source>
        <dbReference type="EMBL" id="KAI5311313.1"/>
    </source>
</evidence>
<name>A0AAD4UQU7_PRUDU</name>
<accession>A0AAD4UQU7</accession>
<dbReference type="Proteomes" id="UP001054821">
    <property type="component" value="Unassembled WGS sequence"/>
</dbReference>
<dbReference type="AlphaFoldDB" id="A0AAD4UQU7"/>
<evidence type="ECO:0000256" key="1">
    <source>
        <dbReference type="SAM" id="MobiDB-lite"/>
    </source>
</evidence>
<evidence type="ECO:0000313" key="3">
    <source>
        <dbReference type="Proteomes" id="UP001054821"/>
    </source>
</evidence>
<dbReference type="EMBL" id="JAJFAZ020000040">
    <property type="protein sequence ID" value="KAI5311313.1"/>
    <property type="molecule type" value="Genomic_DNA"/>
</dbReference>
<gene>
    <name evidence="2" type="ORF">L3X38_000091</name>
</gene>
<feature type="region of interest" description="Disordered" evidence="1">
    <location>
        <begin position="1"/>
        <end position="121"/>
    </location>
</feature>
<feature type="compositionally biased region" description="Low complexity" evidence="1">
    <location>
        <begin position="49"/>
        <end position="61"/>
    </location>
</feature>
<reference evidence="2 3" key="1">
    <citation type="journal article" date="2022" name="G3 (Bethesda)">
        <title>Whole-genome sequence and methylome profiling of the almond [Prunus dulcis (Mill.) D.A. Webb] cultivar 'Nonpareil'.</title>
        <authorList>
            <person name="D'Amico-Willman K.M."/>
            <person name="Ouma W.Z."/>
            <person name="Meulia T."/>
            <person name="Sideli G.M."/>
            <person name="Gradziel T.M."/>
            <person name="Fresnedo-Ramirez J."/>
        </authorList>
    </citation>
    <scope>NUCLEOTIDE SEQUENCE [LARGE SCALE GENOMIC DNA]</scope>
    <source>
        <strain evidence="2">Clone GOH B32 T37-40</strain>
    </source>
</reference>
<feature type="compositionally biased region" description="Pro residues" evidence="1">
    <location>
        <begin position="73"/>
        <end position="84"/>
    </location>
</feature>
<protein>
    <submittedName>
        <fullName evidence="2">Uncharacterized protein</fullName>
    </submittedName>
</protein>
<sequence>MSEKYEHLHTRNAELEHDFRALKRNQERAHAQDAQQNLTQNVGNPQPNQPAHSSHSSPAQSRLRKGKDHLHPEQPPSRPLCVPPPKDRPHEPVRIYQDCRDRISDRQPRPIPIPVNLEDPRVAHLGPSPAPVRVPNGEGVGDSDSWEFYNSENWPTRHTETLEDWEQSLLTFCYFNSYLFAL</sequence>
<proteinExistence type="predicted"/>
<organism evidence="2 3">
    <name type="scientific">Prunus dulcis</name>
    <name type="common">Almond</name>
    <name type="synonym">Amygdalus dulcis</name>
    <dbReference type="NCBI Taxonomy" id="3755"/>
    <lineage>
        <taxon>Eukaryota</taxon>
        <taxon>Viridiplantae</taxon>
        <taxon>Streptophyta</taxon>
        <taxon>Embryophyta</taxon>
        <taxon>Tracheophyta</taxon>
        <taxon>Spermatophyta</taxon>
        <taxon>Magnoliopsida</taxon>
        <taxon>eudicotyledons</taxon>
        <taxon>Gunneridae</taxon>
        <taxon>Pentapetalae</taxon>
        <taxon>rosids</taxon>
        <taxon>fabids</taxon>
        <taxon>Rosales</taxon>
        <taxon>Rosaceae</taxon>
        <taxon>Amygdaloideae</taxon>
        <taxon>Amygdaleae</taxon>
        <taxon>Prunus</taxon>
    </lineage>
</organism>
<feature type="compositionally biased region" description="Basic and acidic residues" evidence="1">
    <location>
        <begin position="85"/>
        <end position="108"/>
    </location>
</feature>
<feature type="compositionally biased region" description="Polar residues" evidence="1">
    <location>
        <begin position="33"/>
        <end position="46"/>
    </location>
</feature>
<comment type="caution">
    <text evidence="2">The sequence shown here is derived from an EMBL/GenBank/DDBJ whole genome shotgun (WGS) entry which is preliminary data.</text>
</comment>